<proteinExistence type="inferred from homology"/>
<reference evidence="6 7" key="1">
    <citation type="submission" date="2016-10" db="EMBL/GenBank/DDBJ databases">
        <authorList>
            <person name="de Groot N.N."/>
        </authorList>
    </citation>
    <scope>NUCLEOTIDE SEQUENCE [LARGE SCALE GENOMIC DNA]</scope>
    <source>
        <strain evidence="6 7">D15d</strain>
    </source>
</reference>
<dbReference type="SMART" id="SM00382">
    <property type="entry name" value="AAA"/>
    <property type="match status" value="1"/>
</dbReference>
<name>A0A1H5WKU4_9FIRM</name>
<sequence>MKIKLENLEKKLDGNVIIENVNMEFESGNIYGLVGRNGSGKTMIMKCLCGFMKSKGDIIIDGVKVDTSKKYLDSVGVLIETPGFIEHYSAFDNLKELASIKKIASDDEIKELLNEVGLDWQDKKKVKKYSLGMRQKLGIAMAFLEEPELIILDEPFNALDEATEAVVVEMIKKRKEAGKLIIITCHDSSMIEELCSKVYKIENHTAKLM</sequence>
<dbReference type="GO" id="GO:0016887">
    <property type="term" value="F:ATP hydrolysis activity"/>
    <property type="evidence" value="ECO:0007669"/>
    <property type="project" value="InterPro"/>
</dbReference>
<dbReference type="AlphaFoldDB" id="A0A1H5WKU4"/>
<protein>
    <submittedName>
        <fullName evidence="6">ABC-2 type transport system ATP-binding protein</fullName>
    </submittedName>
</protein>
<dbReference type="PROSITE" id="PS50893">
    <property type="entry name" value="ABC_TRANSPORTER_2"/>
    <property type="match status" value="1"/>
</dbReference>
<evidence type="ECO:0000256" key="2">
    <source>
        <dbReference type="ARBA" id="ARBA00022448"/>
    </source>
</evidence>
<dbReference type="PANTHER" id="PTHR43335">
    <property type="entry name" value="ABC TRANSPORTER, ATP-BINDING PROTEIN"/>
    <property type="match status" value="1"/>
</dbReference>
<evidence type="ECO:0000313" key="6">
    <source>
        <dbReference type="EMBL" id="SEG00112.1"/>
    </source>
</evidence>
<comment type="similarity">
    <text evidence="1">Belongs to the ABC transporter superfamily.</text>
</comment>
<organism evidence="6 7">
    <name type="scientific">Lachnospira multipara</name>
    <dbReference type="NCBI Taxonomy" id="28051"/>
    <lineage>
        <taxon>Bacteria</taxon>
        <taxon>Bacillati</taxon>
        <taxon>Bacillota</taxon>
        <taxon>Clostridia</taxon>
        <taxon>Lachnospirales</taxon>
        <taxon>Lachnospiraceae</taxon>
        <taxon>Lachnospira</taxon>
    </lineage>
</organism>
<dbReference type="InterPro" id="IPR003439">
    <property type="entry name" value="ABC_transporter-like_ATP-bd"/>
</dbReference>
<dbReference type="PROSITE" id="PS00211">
    <property type="entry name" value="ABC_TRANSPORTER_1"/>
    <property type="match status" value="1"/>
</dbReference>
<accession>A0A1H5WKU4</accession>
<dbReference type="Gene3D" id="3.40.50.300">
    <property type="entry name" value="P-loop containing nucleotide triphosphate hydrolases"/>
    <property type="match status" value="1"/>
</dbReference>
<evidence type="ECO:0000259" key="5">
    <source>
        <dbReference type="PROSITE" id="PS50893"/>
    </source>
</evidence>
<dbReference type="EMBL" id="FNUL01000016">
    <property type="protein sequence ID" value="SEG00112.1"/>
    <property type="molecule type" value="Genomic_DNA"/>
</dbReference>
<dbReference type="GO" id="GO:0005524">
    <property type="term" value="F:ATP binding"/>
    <property type="evidence" value="ECO:0007669"/>
    <property type="project" value="UniProtKB-KW"/>
</dbReference>
<keyword evidence="7" id="KW-1185">Reference proteome</keyword>
<dbReference type="InterPro" id="IPR003593">
    <property type="entry name" value="AAA+_ATPase"/>
</dbReference>
<evidence type="ECO:0000256" key="4">
    <source>
        <dbReference type="ARBA" id="ARBA00022840"/>
    </source>
</evidence>
<evidence type="ECO:0000256" key="3">
    <source>
        <dbReference type="ARBA" id="ARBA00022741"/>
    </source>
</evidence>
<evidence type="ECO:0000256" key="1">
    <source>
        <dbReference type="ARBA" id="ARBA00005417"/>
    </source>
</evidence>
<dbReference type="InterPro" id="IPR017871">
    <property type="entry name" value="ABC_transporter-like_CS"/>
</dbReference>
<dbReference type="Proteomes" id="UP000236726">
    <property type="component" value="Unassembled WGS sequence"/>
</dbReference>
<keyword evidence="3" id="KW-0547">Nucleotide-binding</keyword>
<gene>
    <name evidence="6" type="ORF">SAMN05216537_11646</name>
</gene>
<keyword evidence="2" id="KW-0813">Transport</keyword>
<feature type="domain" description="ABC transporter" evidence="5">
    <location>
        <begin position="3"/>
        <end position="209"/>
    </location>
</feature>
<keyword evidence="4 6" id="KW-0067">ATP-binding</keyword>
<dbReference type="SUPFAM" id="SSF52540">
    <property type="entry name" value="P-loop containing nucleoside triphosphate hydrolases"/>
    <property type="match status" value="1"/>
</dbReference>
<dbReference type="PANTHER" id="PTHR43335:SF4">
    <property type="entry name" value="ABC TRANSPORTER, ATP-BINDING PROTEIN"/>
    <property type="match status" value="1"/>
</dbReference>
<dbReference type="Pfam" id="PF00005">
    <property type="entry name" value="ABC_tran"/>
    <property type="match status" value="1"/>
</dbReference>
<dbReference type="RefSeq" id="WP_027431447.1">
    <property type="nucleotide sequence ID" value="NZ_FNUL01000016.1"/>
</dbReference>
<dbReference type="InterPro" id="IPR027417">
    <property type="entry name" value="P-loop_NTPase"/>
</dbReference>
<evidence type="ECO:0000313" key="7">
    <source>
        <dbReference type="Proteomes" id="UP000236726"/>
    </source>
</evidence>